<dbReference type="Pfam" id="PF02592">
    <property type="entry name" value="Vut_1"/>
    <property type="match status" value="1"/>
</dbReference>
<keyword evidence="3" id="KW-1185">Reference proteome</keyword>
<feature type="transmembrane region" description="Helical" evidence="1">
    <location>
        <begin position="68"/>
        <end position="88"/>
    </location>
</feature>
<dbReference type="GO" id="GO:0022857">
    <property type="term" value="F:transmembrane transporter activity"/>
    <property type="evidence" value="ECO:0007669"/>
    <property type="project" value="UniProtKB-UniRule"/>
</dbReference>
<dbReference type="GO" id="GO:0005886">
    <property type="term" value="C:plasma membrane"/>
    <property type="evidence" value="ECO:0007669"/>
    <property type="project" value="UniProtKB-SubCell"/>
</dbReference>
<feature type="transmembrane region" description="Helical" evidence="1">
    <location>
        <begin position="184"/>
        <end position="206"/>
    </location>
</feature>
<name>A0A4R8MAG8_9FLAO</name>
<proteinExistence type="inferred from homology"/>
<protein>
    <recommendedName>
        <fullName evidence="1">Probable queuosine precursor transporter</fullName>
        <shortName evidence="1">Q precursor transporter</shortName>
    </recommendedName>
</protein>
<comment type="function">
    <text evidence="1">Involved in the import of queuosine (Q) precursors, required for Q precursor salvage.</text>
</comment>
<reference evidence="2 3" key="1">
    <citation type="submission" date="2019-03" db="EMBL/GenBank/DDBJ databases">
        <title>Genomic Encyclopedia of Type Strains, Phase III (KMG-III): the genomes of soil and plant-associated and newly described type strains.</title>
        <authorList>
            <person name="Whitman W."/>
        </authorList>
    </citation>
    <scope>NUCLEOTIDE SEQUENCE [LARGE SCALE GENOMIC DNA]</scope>
    <source>
        <strain evidence="2 3">CECT 8301</strain>
    </source>
</reference>
<dbReference type="HAMAP" id="MF_02088">
    <property type="entry name" value="Q_prec_transport"/>
    <property type="match status" value="1"/>
</dbReference>
<keyword evidence="1" id="KW-0813">Transport</keyword>
<keyword evidence="1" id="KW-0472">Membrane</keyword>
<feature type="transmembrane region" description="Helical" evidence="1">
    <location>
        <begin position="31"/>
        <end position="56"/>
    </location>
</feature>
<evidence type="ECO:0000313" key="3">
    <source>
        <dbReference type="Proteomes" id="UP000294824"/>
    </source>
</evidence>
<sequence length="253" mass="29509">MKTKWFHCIFTRGIYSQLYMTLKDKLAAQRIYMLLGALFITSLVVSNLIFQKFFYWHPFDVEIFGSKLFEVSVGILPYPITFLITDLISEIYGKKRANQIVTAGIFASFFSLLIVYVSSIVPATPWSPVKNNMFNTVFGNTVLAVFASMMAYLFAQFIDIQIYHFWKRLTKGKHLWLRNNFSTFLSQFIDTFTVVGLLCIFEIIAWDRFLGLLLSGFLFKVIIAFLDTPFLYLGVFLFRKRFNLKINQEIDLL</sequence>
<evidence type="ECO:0000313" key="2">
    <source>
        <dbReference type="EMBL" id="TDY62018.1"/>
    </source>
</evidence>
<accession>A0A4R8MAG8</accession>
<keyword evidence="1" id="KW-1003">Cell membrane</keyword>
<keyword evidence="1" id="KW-1133">Transmembrane helix</keyword>
<comment type="subcellular location">
    <subcellularLocation>
        <location evidence="1">Cell membrane</location>
        <topology evidence="1">Multi-pass membrane protein</topology>
    </subcellularLocation>
</comment>
<evidence type="ECO:0000256" key="1">
    <source>
        <dbReference type="HAMAP-Rule" id="MF_02088"/>
    </source>
</evidence>
<dbReference type="InterPro" id="IPR003744">
    <property type="entry name" value="YhhQ"/>
</dbReference>
<feature type="transmembrane region" description="Helical" evidence="1">
    <location>
        <begin position="212"/>
        <end position="238"/>
    </location>
</feature>
<comment type="caution">
    <text evidence="2">The sequence shown here is derived from an EMBL/GenBank/DDBJ whole genome shotgun (WGS) entry which is preliminary data.</text>
</comment>
<dbReference type="PANTHER" id="PTHR34300">
    <property type="entry name" value="QUEUOSINE PRECURSOR TRANSPORTER-RELATED"/>
    <property type="match status" value="1"/>
</dbReference>
<keyword evidence="1" id="KW-0812">Transmembrane</keyword>
<organism evidence="2 3">
    <name type="scientific">Algibacter lectus</name>
    <dbReference type="NCBI Taxonomy" id="221126"/>
    <lineage>
        <taxon>Bacteria</taxon>
        <taxon>Pseudomonadati</taxon>
        <taxon>Bacteroidota</taxon>
        <taxon>Flavobacteriia</taxon>
        <taxon>Flavobacteriales</taxon>
        <taxon>Flavobacteriaceae</taxon>
        <taxon>Algibacter</taxon>
    </lineage>
</organism>
<comment type="similarity">
    <text evidence="1">Belongs to the vitamin uptake transporter (VUT/ECF) (TC 2.A.88) family. Q precursor transporter subfamily.</text>
</comment>
<feature type="transmembrane region" description="Helical" evidence="1">
    <location>
        <begin position="141"/>
        <end position="163"/>
    </location>
</feature>
<dbReference type="EMBL" id="SORL01000008">
    <property type="protein sequence ID" value="TDY62018.1"/>
    <property type="molecule type" value="Genomic_DNA"/>
</dbReference>
<feature type="transmembrane region" description="Helical" evidence="1">
    <location>
        <begin position="100"/>
        <end position="121"/>
    </location>
</feature>
<dbReference type="Proteomes" id="UP000294824">
    <property type="component" value="Unassembled WGS sequence"/>
</dbReference>
<dbReference type="NCBIfam" id="TIGR00697">
    <property type="entry name" value="queuosine precursor transporter"/>
    <property type="match status" value="1"/>
</dbReference>
<dbReference type="PANTHER" id="PTHR34300:SF2">
    <property type="entry name" value="QUEUOSINE PRECURSOR TRANSPORTER-RELATED"/>
    <property type="match status" value="1"/>
</dbReference>
<gene>
    <name evidence="2" type="ORF">DFQ06_1832</name>
</gene>
<dbReference type="AlphaFoldDB" id="A0A4R8MAG8"/>